<feature type="binding site" evidence="3">
    <location>
        <position position="162"/>
    </location>
    <ligand>
        <name>a divalent metal cation</name>
        <dbReference type="ChEBI" id="CHEBI:60240"/>
        <label>2</label>
    </ligand>
</feature>
<dbReference type="InterPro" id="IPR001130">
    <property type="entry name" value="TatD-like"/>
</dbReference>
<organism evidence="4 5">
    <name type="scientific">Tigriopus californicus</name>
    <name type="common">Marine copepod</name>
    <dbReference type="NCBI Taxonomy" id="6832"/>
    <lineage>
        <taxon>Eukaryota</taxon>
        <taxon>Metazoa</taxon>
        <taxon>Ecdysozoa</taxon>
        <taxon>Arthropoda</taxon>
        <taxon>Crustacea</taxon>
        <taxon>Multicrustacea</taxon>
        <taxon>Hexanauplia</taxon>
        <taxon>Copepoda</taxon>
        <taxon>Harpacticoida</taxon>
        <taxon>Harpacticidae</taxon>
        <taxon>Tigriopus</taxon>
    </lineage>
</organism>
<dbReference type="AlphaFoldDB" id="A0A553NF95"/>
<dbReference type="GO" id="GO:0046872">
    <property type="term" value="F:metal ion binding"/>
    <property type="evidence" value="ECO:0007669"/>
    <property type="project" value="UniProtKB-KW"/>
</dbReference>
<feature type="binding site" evidence="3">
    <location>
        <position position="234"/>
    </location>
    <ligand>
        <name>a divalent metal cation</name>
        <dbReference type="ChEBI" id="CHEBI:60240"/>
        <label>1</label>
    </ligand>
</feature>
<reference evidence="4 5" key="1">
    <citation type="journal article" date="2018" name="Nat. Ecol. Evol.">
        <title>Genomic signatures of mitonuclear coevolution across populations of Tigriopus californicus.</title>
        <authorList>
            <person name="Barreto F.S."/>
            <person name="Watson E.T."/>
            <person name="Lima T.G."/>
            <person name="Willett C.S."/>
            <person name="Edmands S."/>
            <person name="Li W."/>
            <person name="Burton R.S."/>
        </authorList>
    </citation>
    <scope>NUCLEOTIDE SEQUENCE [LARGE SCALE GENOMIC DNA]</scope>
    <source>
        <strain evidence="4 5">San Diego</strain>
    </source>
</reference>
<dbReference type="STRING" id="6832.A0A553NF95"/>
<evidence type="ECO:0008006" key="6">
    <source>
        <dbReference type="Google" id="ProtNLM"/>
    </source>
</evidence>
<evidence type="ECO:0000256" key="2">
    <source>
        <dbReference type="ARBA" id="ARBA00022801"/>
    </source>
</evidence>
<sequence>MALKDSIPRPPQQPPLIRMKAILERNVFDSHCHLDRLFGDLVLKPKYFQTFKRENAAIMGETFEGCITSFCQPRDWREKPWQCVLEEEGIYGAIGVHPSRAREYDENTEDELRYFLQEEPKIVALTEVGLDETHKVPLQIQEVAMVRQIQIAIEFKKPICLHIRGASEAAAYAMLKTGLARDWPLHMHCFTDSYEIYIRWLNQYPKMKFGVVLNKANLEFLRRVPLGHLLLETDAPYFPPRSDHFKTKGEFLKKRSDRPVSHPGMVIYVATEVAKVKGMDVNVVLGANRRNIREIYGV</sequence>
<dbReference type="InterPro" id="IPR032466">
    <property type="entry name" value="Metal_Hydrolase"/>
</dbReference>
<protein>
    <recommendedName>
        <fullName evidence="6">TatD related DNase</fullName>
    </recommendedName>
</protein>
<evidence type="ECO:0000313" key="4">
    <source>
        <dbReference type="EMBL" id="TRY64101.1"/>
    </source>
</evidence>
<keyword evidence="3" id="KW-0479">Metal-binding</keyword>
<dbReference type="OMA" id="THCHLEY"/>
<gene>
    <name evidence="4" type="ORF">TCAL_12596</name>
</gene>
<dbReference type="SUPFAM" id="SSF51556">
    <property type="entry name" value="Metallo-dependent hydrolases"/>
    <property type="match status" value="1"/>
</dbReference>
<comment type="caution">
    <text evidence="4">The sequence shown here is derived from an EMBL/GenBank/DDBJ whole genome shotgun (WGS) entry which is preliminary data.</text>
</comment>
<evidence type="ECO:0000256" key="1">
    <source>
        <dbReference type="ARBA" id="ARBA00009275"/>
    </source>
</evidence>
<dbReference type="EMBL" id="VCGU01000458">
    <property type="protein sequence ID" value="TRY64101.1"/>
    <property type="molecule type" value="Genomic_DNA"/>
</dbReference>
<feature type="binding site" evidence="3">
    <location>
        <position position="31"/>
    </location>
    <ligand>
        <name>a divalent metal cation</name>
        <dbReference type="ChEBI" id="CHEBI:60240"/>
        <label>1</label>
    </ligand>
</feature>
<dbReference type="Proteomes" id="UP000318571">
    <property type="component" value="Chromosome 10"/>
</dbReference>
<dbReference type="Gene3D" id="3.20.20.140">
    <property type="entry name" value="Metal-dependent hydrolases"/>
    <property type="match status" value="1"/>
</dbReference>
<dbReference type="PROSITE" id="PS01090">
    <property type="entry name" value="TATD_2"/>
    <property type="match status" value="1"/>
</dbReference>
<accession>A0A553NF95</accession>
<feature type="binding site" evidence="3">
    <location>
        <position position="33"/>
    </location>
    <ligand>
        <name>a divalent metal cation</name>
        <dbReference type="ChEBI" id="CHEBI:60240"/>
        <label>1</label>
    </ligand>
</feature>
<dbReference type="PANTHER" id="PTHR46363">
    <property type="entry name" value="DEOXYRIBONUCLEASE TATDN2-RELATED"/>
    <property type="match status" value="1"/>
</dbReference>
<dbReference type="PIRSF" id="PIRSF005902">
    <property type="entry name" value="DNase_TatD"/>
    <property type="match status" value="1"/>
</dbReference>
<keyword evidence="5" id="KW-1185">Reference proteome</keyword>
<keyword evidence="2" id="KW-0378">Hydrolase</keyword>
<evidence type="ECO:0000313" key="5">
    <source>
        <dbReference type="Proteomes" id="UP000318571"/>
    </source>
</evidence>
<feature type="binding site" evidence="3">
    <location>
        <position position="188"/>
    </location>
    <ligand>
        <name>a divalent metal cation</name>
        <dbReference type="ChEBI" id="CHEBI:60240"/>
        <label>2</label>
    </ligand>
</feature>
<name>A0A553NF95_TIGCA</name>
<dbReference type="GO" id="GO:0016788">
    <property type="term" value="F:hydrolase activity, acting on ester bonds"/>
    <property type="evidence" value="ECO:0007669"/>
    <property type="project" value="InterPro"/>
</dbReference>
<dbReference type="PROSITE" id="PS01137">
    <property type="entry name" value="TATD_1"/>
    <property type="match status" value="1"/>
</dbReference>
<proteinExistence type="inferred from homology"/>
<comment type="similarity">
    <text evidence="1">Belongs to the metallo-dependent hydrolases superfamily. TatD-type hydrolase family.</text>
</comment>
<dbReference type="OrthoDB" id="413993at2759"/>
<dbReference type="InterPro" id="IPR018228">
    <property type="entry name" value="DNase_TatD-rel_CS"/>
</dbReference>
<evidence type="ECO:0000256" key="3">
    <source>
        <dbReference type="PIRSR" id="PIRSR005902-1"/>
    </source>
</evidence>
<feature type="binding site" evidence="3">
    <location>
        <position position="127"/>
    </location>
    <ligand>
        <name>a divalent metal cation</name>
        <dbReference type="ChEBI" id="CHEBI:60240"/>
        <label>1</label>
    </ligand>
</feature>
<dbReference type="PANTHER" id="PTHR46363:SF1">
    <property type="entry name" value="DEOXYRIBONUCLEASE TATDN2-RELATED"/>
    <property type="match status" value="1"/>
</dbReference>
<dbReference type="Pfam" id="PF01026">
    <property type="entry name" value="TatD_DNase"/>
    <property type="match status" value="1"/>
</dbReference>
<dbReference type="CDD" id="cd01310">
    <property type="entry name" value="TatD_DNAse"/>
    <property type="match status" value="1"/>
</dbReference>